<organism evidence="3 4">
    <name type="scientific">Algoriphagus chordae</name>
    <dbReference type="NCBI Taxonomy" id="237019"/>
    <lineage>
        <taxon>Bacteria</taxon>
        <taxon>Pseudomonadati</taxon>
        <taxon>Bacteroidota</taxon>
        <taxon>Cytophagia</taxon>
        <taxon>Cytophagales</taxon>
        <taxon>Cyclobacteriaceae</taxon>
        <taxon>Algoriphagus</taxon>
    </lineage>
</organism>
<evidence type="ECO:0000259" key="2">
    <source>
        <dbReference type="Pfam" id="PF07632"/>
    </source>
</evidence>
<reference evidence="3 4" key="1">
    <citation type="submission" date="2018-06" db="EMBL/GenBank/DDBJ databases">
        <title>Genomic Encyclopedia of Archaeal and Bacterial Type Strains, Phase II (KMG-II): from individual species to whole genera.</title>
        <authorList>
            <person name="Goeker M."/>
        </authorList>
    </citation>
    <scope>NUCLEOTIDE SEQUENCE [LARGE SCALE GENOMIC DNA]</scope>
    <source>
        <strain evidence="3 4">DSM 19830</strain>
    </source>
</reference>
<dbReference type="EMBL" id="QKZT01000016">
    <property type="protein sequence ID" value="PZX49160.1"/>
    <property type="molecule type" value="Genomic_DNA"/>
</dbReference>
<dbReference type="RefSeq" id="WP_211318427.1">
    <property type="nucleotide sequence ID" value="NZ_QKZT01000016.1"/>
</dbReference>
<comment type="caution">
    <text evidence="3">The sequence shown here is derived from an EMBL/GenBank/DDBJ whole genome shotgun (WGS) entry which is preliminary data.</text>
</comment>
<keyword evidence="4" id="KW-1185">Reference proteome</keyword>
<sequence length="325" mass="37079">MLKTRTPSSNTFWVQSCMILICMLSFSCDAQQQQRVIISTDIGGSDPDDYQSLVHLLLYADTLDIVGLVSSPPYEGRKEHILEVIDAYEQDYPELKLRSKKYPSADYLRSITAQGALDSQQSKLPDDEISEGAQLIIDEAKKEDNRPLYILVWGSITDIAQALNAAPEIKPNIRVYSIGSWNTTQDTSARNYVYNEHSDLWFIESNSTFRGMYMGGFQDEDYGNLSFVNSHVKGFGALGELFYQKKTDIKMGDTPSFLYLLNGNPSDPESESWGGQFEKTDHGRNYWTDIQDPAFSENNRQGAKTVNKWRKDFLNDWKLRMSYLK</sequence>
<evidence type="ECO:0000313" key="4">
    <source>
        <dbReference type="Proteomes" id="UP000248882"/>
    </source>
</evidence>
<dbReference type="InterPro" id="IPR036452">
    <property type="entry name" value="Ribo_hydro-like"/>
</dbReference>
<dbReference type="Gene3D" id="3.90.245.10">
    <property type="entry name" value="Ribonucleoside hydrolase-like"/>
    <property type="match status" value="1"/>
</dbReference>
<dbReference type="GO" id="GO:0016799">
    <property type="term" value="F:hydrolase activity, hydrolyzing N-glycosyl compounds"/>
    <property type="evidence" value="ECO:0007669"/>
    <property type="project" value="InterPro"/>
</dbReference>
<proteinExistence type="predicted"/>
<gene>
    <name evidence="3" type="ORF">LV85_03291</name>
</gene>
<feature type="signal peptide" evidence="1">
    <location>
        <begin position="1"/>
        <end position="30"/>
    </location>
</feature>
<keyword evidence="3" id="KW-0378">Hydrolase</keyword>
<accession>A0A2W7QSV6</accession>
<feature type="chain" id="PRO_5015855840" evidence="1">
    <location>
        <begin position="31"/>
        <end position="325"/>
    </location>
</feature>
<evidence type="ECO:0000256" key="1">
    <source>
        <dbReference type="SAM" id="SignalP"/>
    </source>
</evidence>
<dbReference type="SUPFAM" id="SSF53590">
    <property type="entry name" value="Nucleoside hydrolase"/>
    <property type="match status" value="1"/>
</dbReference>
<name>A0A2W7QSV6_9BACT</name>
<protein>
    <submittedName>
        <fullName evidence="3">Inosine-uridine preferring nucleoside hydrolase</fullName>
    </submittedName>
</protein>
<dbReference type="InterPro" id="IPR011483">
    <property type="entry name" value="Sde182_NH-like"/>
</dbReference>
<dbReference type="AlphaFoldDB" id="A0A2W7QSV6"/>
<feature type="domain" description="Cellulose-binding Sde182 nucleoside hydrolase-like" evidence="2">
    <location>
        <begin position="35"/>
        <end position="277"/>
    </location>
</feature>
<dbReference type="PROSITE" id="PS51257">
    <property type="entry name" value="PROKAR_LIPOPROTEIN"/>
    <property type="match status" value="1"/>
</dbReference>
<keyword evidence="1" id="KW-0732">Signal</keyword>
<dbReference type="Pfam" id="PF07632">
    <property type="entry name" value="Sde182_NH-like"/>
    <property type="match status" value="1"/>
</dbReference>
<evidence type="ECO:0000313" key="3">
    <source>
        <dbReference type="EMBL" id="PZX49160.1"/>
    </source>
</evidence>
<dbReference type="Proteomes" id="UP000248882">
    <property type="component" value="Unassembled WGS sequence"/>
</dbReference>